<dbReference type="AlphaFoldDB" id="A0A344UWP3"/>
<dbReference type="KEGG" id="acij:JS278_02553"/>
<proteinExistence type="predicted"/>
<sequence length="336" mass="37720">MKSEEEIRQILRVTDLTDGDMTYKELRARIRAGDMTRVRHGAVVVGRLQTDRRARHLELLAGTLPVLHGESWVLSHTTAVALLGLPMMRDGSDSIWVNRPPGVGGHRRPQLITRASGLVPDEIVLVDGLRVTSPERTAIDMAREFGFVTGVTITDAVLAMGGRRDLLELELERARRRHGNATARKVVAFADGVVESPGESMMRAMLKAEGCTPTSLQVKIHDRFGRFVARCDFGWLEWGVVGEYDGPQKYLRDRKPGESLSDVIVREKAREADIRDQSLEVVRFCADDLRNPKAAAARVRRLLNQRGLLPTPWTNPAPQMPQVPQDDYPWLPPWKF</sequence>
<dbReference type="EMBL" id="CP025198">
    <property type="protein sequence ID" value="AXE39691.1"/>
    <property type="molecule type" value="Genomic_DNA"/>
</dbReference>
<reference evidence="1 2" key="1">
    <citation type="submission" date="2017-12" db="EMBL/GenBank/DDBJ databases">
        <title>The whole genome sequence of the Acidipropionibacterium virtanenii sp. nov. type strain JS278.</title>
        <authorList>
            <person name="Laine P."/>
            <person name="Deptula P."/>
            <person name="Varmanen P."/>
            <person name="Auvinen P."/>
        </authorList>
    </citation>
    <scope>NUCLEOTIDE SEQUENCE [LARGE SCALE GENOMIC DNA]</scope>
    <source>
        <strain evidence="1 2">JS278</strain>
    </source>
</reference>
<evidence type="ECO:0008006" key="3">
    <source>
        <dbReference type="Google" id="ProtNLM"/>
    </source>
</evidence>
<dbReference type="Proteomes" id="UP000251995">
    <property type="component" value="Chromosome"/>
</dbReference>
<evidence type="ECO:0000313" key="1">
    <source>
        <dbReference type="EMBL" id="AXE39691.1"/>
    </source>
</evidence>
<accession>A0A344UWP3</accession>
<evidence type="ECO:0000313" key="2">
    <source>
        <dbReference type="Proteomes" id="UP000251995"/>
    </source>
</evidence>
<keyword evidence="2" id="KW-1185">Reference proteome</keyword>
<protein>
    <recommendedName>
        <fullName evidence="3">AbiEi antitoxin C-terminal domain-containing protein</fullName>
    </recommendedName>
</protein>
<organism evidence="1 2">
    <name type="scientific">Acidipropionibacterium virtanenii</name>
    <dbReference type="NCBI Taxonomy" id="2057246"/>
    <lineage>
        <taxon>Bacteria</taxon>
        <taxon>Bacillati</taxon>
        <taxon>Actinomycetota</taxon>
        <taxon>Actinomycetes</taxon>
        <taxon>Propionibacteriales</taxon>
        <taxon>Propionibacteriaceae</taxon>
        <taxon>Acidipropionibacterium</taxon>
    </lineage>
</organism>
<gene>
    <name evidence="1" type="ORF">JS278_02553</name>
</gene>
<name>A0A344UWP3_9ACTN</name>